<evidence type="ECO:0000313" key="6">
    <source>
        <dbReference type="Proteomes" id="UP000304864"/>
    </source>
</evidence>
<dbReference type="KEGG" id="thig:FE785_04275"/>
<dbReference type="GO" id="GO:0005829">
    <property type="term" value="C:cytosol"/>
    <property type="evidence" value="ECO:0007669"/>
    <property type="project" value="UniProtKB-ARBA"/>
</dbReference>
<dbReference type="Gene3D" id="3.20.20.70">
    <property type="entry name" value="Aldolase class I"/>
    <property type="match status" value="1"/>
</dbReference>
<protein>
    <submittedName>
        <fullName evidence="5">Alkene reductase</fullName>
    </submittedName>
</protein>
<dbReference type="CDD" id="cd02933">
    <property type="entry name" value="OYE_like_FMN"/>
    <property type="match status" value="1"/>
</dbReference>
<dbReference type="OrthoDB" id="8523426at2"/>
<dbReference type="Proteomes" id="UP000304864">
    <property type="component" value="Chromosome"/>
</dbReference>
<dbReference type="AlphaFoldDB" id="A0A4P9K6G7"/>
<dbReference type="PANTHER" id="PTHR22893:SF91">
    <property type="entry name" value="NADPH DEHYDROGENASE 2-RELATED"/>
    <property type="match status" value="1"/>
</dbReference>
<dbReference type="FunFam" id="3.20.20.70:FF:000059">
    <property type="entry name" value="N-ethylmaleimide reductase, FMN-linked"/>
    <property type="match status" value="1"/>
</dbReference>
<dbReference type="Pfam" id="PF00724">
    <property type="entry name" value="Oxidored_FMN"/>
    <property type="match status" value="1"/>
</dbReference>
<evidence type="ECO:0000256" key="3">
    <source>
        <dbReference type="ARBA" id="ARBA00023002"/>
    </source>
</evidence>
<comment type="cofactor">
    <cofactor evidence="1">
        <name>FMN</name>
        <dbReference type="ChEBI" id="CHEBI:58210"/>
    </cofactor>
</comment>
<proteinExistence type="inferred from homology"/>
<dbReference type="InterPro" id="IPR013785">
    <property type="entry name" value="Aldolase_TIM"/>
</dbReference>
<accession>A0A4P9K6G7</accession>
<dbReference type="RefSeq" id="WP_138564583.1">
    <property type="nucleotide sequence ID" value="NZ_CP040602.1"/>
</dbReference>
<name>A0A4P9K6G7_9GAMM</name>
<organism evidence="5 6">
    <name type="scientific">Thiomicrorhabdus sediminis</name>
    <dbReference type="NCBI Taxonomy" id="2580412"/>
    <lineage>
        <taxon>Bacteria</taxon>
        <taxon>Pseudomonadati</taxon>
        <taxon>Pseudomonadota</taxon>
        <taxon>Gammaproteobacteria</taxon>
        <taxon>Thiotrichales</taxon>
        <taxon>Piscirickettsiaceae</taxon>
        <taxon>Thiomicrorhabdus</taxon>
    </lineage>
</organism>
<gene>
    <name evidence="5" type="ORF">FE785_04275</name>
</gene>
<dbReference type="PANTHER" id="PTHR22893">
    <property type="entry name" value="NADH OXIDOREDUCTASE-RELATED"/>
    <property type="match status" value="1"/>
</dbReference>
<evidence type="ECO:0000313" key="5">
    <source>
        <dbReference type="EMBL" id="QCU89906.1"/>
    </source>
</evidence>
<evidence type="ECO:0000259" key="4">
    <source>
        <dbReference type="Pfam" id="PF00724"/>
    </source>
</evidence>
<sequence length="360" mass="39557">MSDQFPNLFTPLKLGAVELPNRFVMAPLTRARTEQDHIPNELMVEHYAQRASAGLLIAEATMAMEGCSAFWKEPGIYSEAQIEGWQKVTQAVHDKGGRIFVQVWHGGRACHPDLNNGRTPVAPSAIAITNADVHTPNGKQAYTLPRALQTAEIPAIVAGFKQAAINAVKAGFDGIEIHAANGYLIDEFLRDGSNKREDEYGGSLENRSRLLFEILDACMSVIDEQRIGIRISPINSFNSMRDSDPCGLTQYLCERLNQYDLAYLHIMRSDFYGEQTEDVLSVAQKVYQGNLITNMGYSAEEAEAEIATGNSAAVAFGVPFIANPDLPERIAANAELNQADPDTFYTPGAKGYNDYPFMSV</sequence>
<reference evidence="5 6" key="1">
    <citation type="submission" date="2019-05" db="EMBL/GenBank/DDBJ databases">
        <title>Thiomicrorhabdus sediminis sp. nov, a novel sulfur-oxidizing bacterium isolated from coastal sediment.</title>
        <authorList>
            <person name="Liu X."/>
        </authorList>
    </citation>
    <scope>NUCLEOTIDE SEQUENCE [LARGE SCALE GENOMIC DNA]</scope>
    <source>
        <strain evidence="5 6">G1</strain>
    </source>
</reference>
<evidence type="ECO:0000256" key="1">
    <source>
        <dbReference type="ARBA" id="ARBA00001917"/>
    </source>
</evidence>
<dbReference type="InterPro" id="IPR001155">
    <property type="entry name" value="OxRdtase_FMN_N"/>
</dbReference>
<keyword evidence="3" id="KW-0560">Oxidoreductase</keyword>
<evidence type="ECO:0000256" key="2">
    <source>
        <dbReference type="ARBA" id="ARBA00005979"/>
    </source>
</evidence>
<feature type="domain" description="NADH:flavin oxidoreductase/NADH oxidase N-terminal" evidence="4">
    <location>
        <begin position="7"/>
        <end position="336"/>
    </location>
</feature>
<dbReference type="SUPFAM" id="SSF51395">
    <property type="entry name" value="FMN-linked oxidoreductases"/>
    <property type="match status" value="1"/>
</dbReference>
<comment type="similarity">
    <text evidence="2">Belongs to the NADH:flavin oxidoreductase/NADH oxidase family.</text>
</comment>
<dbReference type="GO" id="GO:0010181">
    <property type="term" value="F:FMN binding"/>
    <property type="evidence" value="ECO:0007669"/>
    <property type="project" value="InterPro"/>
</dbReference>
<keyword evidence="6" id="KW-1185">Reference proteome</keyword>
<dbReference type="EMBL" id="CP040602">
    <property type="protein sequence ID" value="QCU89906.1"/>
    <property type="molecule type" value="Genomic_DNA"/>
</dbReference>
<dbReference type="InterPro" id="IPR045247">
    <property type="entry name" value="Oye-like"/>
</dbReference>
<dbReference type="GO" id="GO:0016628">
    <property type="term" value="F:oxidoreductase activity, acting on the CH-CH group of donors, NAD or NADP as acceptor"/>
    <property type="evidence" value="ECO:0007669"/>
    <property type="project" value="UniProtKB-ARBA"/>
</dbReference>